<dbReference type="InterPro" id="IPR036116">
    <property type="entry name" value="FN3_sf"/>
</dbReference>
<feature type="domain" description="Fibronectin type-III" evidence="2">
    <location>
        <begin position="368"/>
        <end position="461"/>
    </location>
</feature>
<dbReference type="Proteomes" id="UP000366872">
    <property type="component" value="Unassembled WGS sequence"/>
</dbReference>
<protein>
    <recommendedName>
        <fullName evidence="2">Fibronectin type-III domain-containing protein</fullName>
    </recommendedName>
</protein>
<evidence type="ECO:0000259" key="2">
    <source>
        <dbReference type="PROSITE" id="PS50853"/>
    </source>
</evidence>
<evidence type="ECO:0000313" key="3">
    <source>
        <dbReference type="EMBL" id="VGO12578.1"/>
    </source>
</evidence>
<dbReference type="Gene3D" id="2.60.40.10">
    <property type="entry name" value="Immunoglobulins"/>
    <property type="match status" value="1"/>
</dbReference>
<keyword evidence="4" id="KW-1185">Reference proteome</keyword>
<organism evidence="3 4">
    <name type="scientific">Pontiella desulfatans</name>
    <dbReference type="NCBI Taxonomy" id="2750659"/>
    <lineage>
        <taxon>Bacteria</taxon>
        <taxon>Pseudomonadati</taxon>
        <taxon>Kiritimatiellota</taxon>
        <taxon>Kiritimatiellia</taxon>
        <taxon>Kiritimatiellales</taxon>
        <taxon>Pontiellaceae</taxon>
        <taxon>Pontiella</taxon>
    </lineage>
</organism>
<dbReference type="EMBL" id="CAAHFG010000001">
    <property type="protein sequence ID" value="VGO12578.1"/>
    <property type="molecule type" value="Genomic_DNA"/>
</dbReference>
<dbReference type="CDD" id="cd00063">
    <property type="entry name" value="FN3"/>
    <property type="match status" value="1"/>
</dbReference>
<evidence type="ECO:0000313" key="4">
    <source>
        <dbReference type="Proteomes" id="UP000366872"/>
    </source>
</evidence>
<proteinExistence type="predicted"/>
<dbReference type="InterPro" id="IPR003961">
    <property type="entry name" value="FN3_dom"/>
</dbReference>
<gene>
    <name evidence="3" type="ORF">PDESU_01131</name>
</gene>
<dbReference type="SUPFAM" id="SSF49265">
    <property type="entry name" value="Fibronectin type III"/>
    <property type="match status" value="1"/>
</dbReference>
<dbReference type="AlphaFoldDB" id="A0A6C2TXX2"/>
<keyword evidence="1" id="KW-0732">Signal</keyword>
<feature type="chain" id="PRO_5025332800" description="Fibronectin type-III domain-containing protein" evidence="1">
    <location>
        <begin position="22"/>
        <end position="765"/>
    </location>
</feature>
<name>A0A6C2TXX2_PONDE</name>
<accession>A0A6C2TXX2</accession>
<reference evidence="3 4" key="1">
    <citation type="submission" date="2019-04" db="EMBL/GenBank/DDBJ databases">
        <authorList>
            <person name="Van Vliet M D."/>
        </authorList>
    </citation>
    <scope>NUCLEOTIDE SEQUENCE [LARGE SCALE GENOMIC DNA]</scope>
    <source>
        <strain evidence="3 4">F1</strain>
    </source>
</reference>
<feature type="signal peptide" evidence="1">
    <location>
        <begin position="1"/>
        <end position="21"/>
    </location>
</feature>
<dbReference type="InterPro" id="IPR013783">
    <property type="entry name" value="Ig-like_fold"/>
</dbReference>
<dbReference type="PROSITE" id="PS50853">
    <property type="entry name" value="FN3"/>
    <property type="match status" value="1"/>
</dbReference>
<sequence>MKRSTVTTIAALFCAAAASHAADLYLDLNGASAGFDVNTNNSPIEVNFTNLIWNTDSTGGAGGAITNVSDGDILHFGLEGGGGILFNWTYYTNATVGGIHTYQTAGSTANISRFQKTNSENSEFQTIQWAPGAFFDSEKECSLWWLLGTFGDFEKVGEKWLIFSDGGPKVNGTCTISQNNIIVKDLNTVDSNSSFKLNGGQFRIQGGLSGTANVGILSGSGKVRQDGAGNLWNIDVNSMGVNMTNGVATDLIDFDAGASFALNPSSVSDMEVTKMGATNYSDQIWVRWGSQTMTQAGTLNVELLPGSEPLADGDTFELFRINHAQNATMLGSFDTINLPDPGDPGLIWSSALLSSSGTISVVTADTNAPSAPTGLVAVSNIYTVSLDWDDNSELTVTGYKVYRSETSGSGFVEIADVGISEYTDTTTLADDITYYYQVSAYNFVPAEGDPSAEASTTVPFGLRNGDFELPALVSGGTTIDANGDWTQDGSQQGIQKSTWASEPEAVEEQGAWMKGWNKSATNSFYQDKATAAGIEYNLDAGFKVQDNFRANGGQVEMALVWLDGGSAEISRDSLDIDAAISTNAWAHTNIVATAPAGSAMVRALFHWTTTTNAGTGSGNQSCMVDNVTLTRDSAPSPYDVWAGGWGVDIGGPNDDFVDNDGMDNLLEYALDGNPTADDAGDKLPVFTVAEDGGSDWFYYVHNERTDDSSLAYAVKLKGNLAIDPEWVTNGVEFVDEVAITNNFKSVTNRTDIGDAEFIRLEVQQD</sequence>
<dbReference type="RefSeq" id="WP_136078226.1">
    <property type="nucleotide sequence ID" value="NZ_CAAHFG010000001.1"/>
</dbReference>
<evidence type="ECO:0000256" key="1">
    <source>
        <dbReference type="SAM" id="SignalP"/>
    </source>
</evidence>